<dbReference type="PROSITE" id="PS51257">
    <property type="entry name" value="PROKAR_LIPOPROTEIN"/>
    <property type="match status" value="1"/>
</dbReference>
<reference evidence="2 3" key="1">
    <citation type="submission" date="2019-02" db="EMBL/GenBank/DDBJ databases">
        <title>Jishengella sp. nov., isolated from a root of Zingiber montanum.</title>
        <authorList>
            <person name="Kuncharoen N."/>
            <person name="Kudo T."/>
            <person name="Masahiro Y."/>
            <person name="Ohkuma M."/>
            <person name="Tanasupawat S."/>
        </authorList>
    </citation>
    <scope>NUCLEOTIDE SEQUENCE [LARGE SCALE GENOMIC DNA]</scope>
    <source>
        <strain evidence="2 3">PLAI 1-1</strain>
    </source>
</reference>
<name>A0A4R0G4D6_9ACTN</name>
<dbReference type="RefSeq" id="WP_131308579.1">
    <property type="nucleotide sequence ID" value="NZ_SJJR01000027.1"/>
</dbReference>
<evidence type="ECO:0000313" key="3">
    <source>
        <dbReference type="Proteomes" id="UP000292274"/>
    </source>
</evidence>
<proteinExistence type="predicted"/>
<keyword evidence="3" id="KW-1185">Reference proteome</keyword>
<gene>
    <name evidence="2" type="ORF">E0H26_26600</name>
</gene>
<evidence type="ECO:0000313" key="2">
    <source>
        <dbReference type="EMBL" id="TCB90762.1"/>
    </source>
</evidence>
<protein>
    <submittedName>
        <fullName evidence="2">Uncharacterized protein</fullName>
    </submittedName>
</protein>
<organism evidence="2 3">
    <name type="scientific">Micromonospora zingiberis</name>
    <dbReference type="NCBI Taxonomy" id="2053011"/>
    <lineage>
        <taxon>Bacteria</taxon>
        <taxon>Bacillati</taxon>
        <taxon>Actinomycetota</taxon>
        <taxon>Actinomycetes</taxon>
        <taxon>Micromonosporales</taxon>
        <taxon>Micromonosporaceae</taxon>
        <taxon>Micromonospora</taxon>
    </lineage>
</organism>
<sequence length="184" mass="18715">MVRIAVALEGDRLVDPRQAVAALTAALLMALVGCAGDRELAGDAPATTSTSELVADPSSVGGRILTGDGFQTLVAATEVHLLAALRGQLAIGDGGCLVMRDAQLRSHVVVWPPTVTLRTDGTDGVHVPEVGAIAVGDHISGSGGYGDTTPTEAPPTRLHPPVPPECDTEHTIALFGTVSNLGTD</sequence>
<dbReference type="OrthoDB" id="3390227at2"/>
<feature type="region of interest" description="Disordered" evidence="1">
    <location>
        <begin position="138"/>
        <end position="161"/>
    </location>
</feature>
<accession>A0A4R0G4D6</accession>
<dbReference type="Proteomes" id="UP000292274">
    <property type="component" value="Unassembled WGS sequence"/>
</dbReference>
<comment type="caution">
    <text evidence="2">The sequence shown here is derived from an EMBL/GenBank/DDBJ whole genome shotgun (WGS) entry which is preliminary data.</text>
</comment>
<dbReference type="AlphaFoldDB" id="A0A4R0G4D6"/>
<evidence type="ECO:0000256" key="1">
    <source>
        <dbReference type="SAM" id="MobiDB-lite"/>
    </source>
</evidence>
<dbReference type="EMBL" id="SJJR01000027">
    <property type="protein sequence ID" value="TCB90762.1"/>
    <property type="molecule type" value="Genomic_DNA"/>
</dbReference>